<reference evidence="1 2" key="1">
    <citation type="submission" date="2022-05" db="EMBL/GenBank/DDBJ databases">
        <title>Microbulbifer sp. nov., isolated from sponge.</title>
        <authorList>
            <person name="Gao L."/>
        </authorList>
    </citation>
    <scope>NUCLEOTIDE SEQUENCE [LARGE SCALE GENOMIC DNA]</scope>
    <source>
        <strain evidence="1 2">MI-G</strain>
    </source>
</reference>
<accession>A0ABY9EG29</accession>
<evidence type="ECO:0000313" key="2">
    <source>
        <dbReference type="Proteomes" id="UP001321520"/>
    </source>
</evidence>
<protein>
    <submittedName>
        <fullName evidence="1">Uncharacterized protein</fullName>
    </submittedName>
</protein>
<organism evidence="1 2">
    <name type="scientific">Microbulbifer spongiae</name>
    <dbReference type="NCBI Taxonomy" id="2944933"/>
    <lineage>
        <taxon>Bacteria</taxon>
        <taxon>Pseudomonadati</taxon>
        <taxon>Pseudomonadota</taxon>
        <taxon>Gammaproteobacteria</taxon>
        <taxon>Cellvibrionales</taxon>
        <taxon>Microbulbiferaceae</taxon>
        <taxon>Microbulbifer</taxon>
    </lineage>
</organism>
<evidence type="ECO:0000313" key="1">
    <source>
        <dbReference type="EMBL" id="WKD50584.1"/>
    </source>
</evidence>
<gene>
    <name evidence="1" type="ORF">M8T91_03925</name>
</gene>
<name>A0ABY9EG29_9GAMM</name>
<proteinExistence type="predicted"/>
<keyword evidence="2" id="KW-1185">Reference proteome</keyword>
<sequence>MLTNEATEILSDRLSKEANRNAWSHSKEAFETGKRQLGLLKFFGRFNAAMAVAGAGAFGFQVGAVGYCSVECVGEFLNE</sequence>
<dbReference type="EMBL" id="CP098023">
    <property type="protein sequence ID" value="WKD50584.1"/>
    <property type="molecule type" value="Genomic_DNA"/>
</dbReference>
<dbReference type="RefSeq" id="WP_301417015.1">
    <property type="nucleotide sequence ID" value="NZ_CP098023.1"/>
</dbReference>
<dbReference type="Proteomes" id="UP001321520">
    <property type="component" value="Chromosome"/>
</dbReference>